<proteinExistence type="predicted"/>
<organism evidence="2 3">
    <name type="scientific">Prorocentrum cordatum</name>
    <dbReference type="NCBI Taxonomy" id="2364126"/>
    <lineage>
        <taxon>Eukaryota</taxon>
        <taxon>Sar</taxon>
        <taxon>Alveolata</taxon>
        <taxon>Dinophyceae</taxon>
        <taxon>Prorocentrales</taxon>
        <taxon>Prorocentraceae</taxon>
        <taxon>Prorocentrum</taxon>
    </lineage>
</organism>
<comment type="caution">
    <text evidence="2">The sequence shown here is derived from an EMBL/GenBank/DDBJ whole genome shotgun (WGS) entry which is preliminary data.</text>
</comment>
<name>A0ABN9QED9_9DINO</name>
<feature type="compositionally biased region" description="Pro residues" evidence="1">
    <location>
        <begin position="1"/>
        <end position="11"/>
    </location>
</feature>
<sequence>ALERPAPPRWPPLAQGGRHVPPAAARGRVALGKRGAELRAGSARRWPSVRSMGPDSQDVLAAEADMDRLRRARAAQQALAPQAPTVPQPVATHAPAAHVEA</sequence>
<evidence type="ECO:0000313" key="2">
    <source>
        <dbReference type="EMBL" id="CAK0804295.1"/>
    </source>
</evidence>
<gene>
    <name evidence="2" type="ORF">PCOR1329_LOCUS11143</name>
</gene>
<dbReference type="Proteomes" id="UP001189429">
    <property type="component" value="Unassembled WGS sequence"/>
</dbReference>
<protein>
    <submittedName>
        <fullName evidence="2">Uncharacterized protein</fullName>
    </submittedName>
</protein>
<feature type="region of interest" description="Disordered" evidence="1">
    <location>
        <begin position="75"/>
        <end position="101"/>
    </location>
</feature>
<evidence type="ECO:0000256" key="1">
    <source>
        <dbReference type="SAM" id="MobiDB-lite"/>
    </source>
</evidence>
<feature type="region of interest" description="Disordered" evidence="1">
    <location>
        <begin position="1"/>
        <end position="56"/>
    </location>
</feature>
<feature type="non-terminal residue" evidence="2">
    <location>
        <position position="101"/>
    </location>
</feature>
<keyword evidence="3" id="KW-1185">Reference proteome</keyword>
<accession>A0ABN9QED9</accession>
<reference evidence="2" key="1">
    <citation type="submission" date="2023-10" db="EMBL/GenBank/DDBJ databases">
        <authorList>
            <person name="Chen Y."/>
            <person name="Shah S."/>
            <person name="Dougan E. K."/>
            <person name="Thang M."/>
            <person name="Chan C."/>
        </authorList>
    </citation>
    <scope>NUCLEOTIDE SEQUENCE [LARGE SCALE GENOMIC DNA]</scope>
</reference>
<feature type="compositionally biased region" description="Low complexity" evidence="1">
    <location>
        <begin position="75"/>
        <end position="92"/>
    </location>
</feature>
<evidence type="ECO:0000313" key="3">
    <source>
        <dbReference type="Proteomes" id="UP001189429"/>
    </source>
</evidence>
<feature type="non-terminal residue" evidence="2">
    <location>
        <position position="1"/>
    </location>
</feature>
<dbReference type="EMBL" id="CAUYUJ010003203">
    <property type="protein sequence ID" value="CAK0804295.1"/>
    <property type="molecule type" value="Genomic_DNA"/>
</dbReference>